<evidence type="ECO:0000313" key="2">
    <source>
        <dbReference type="EMBL" id="MDI5833435.1"/>
    </source>
</evidence>
<dbReference type="Pfam" id="PF19577">
    <property type="entry name" value="DcaP"/>
    <property type="match status" value="1"/>
</dbReference>
<dbReference type="Proteomes" id="UP001159075">
    <property type="component" value="Unassembled WGS sequence"/>
</dbReference>
<feature type="chain" id="PRO_5046941664" evidence="1">
    <location>
        <begin position="29"/>
        <end position="397"/>
    </location>
</feature>
<reference evidence="2 3" key="1">
    <citation type="submission" date="2022-09" db="EMBL/GenBank/DDBJ databases">
        <title>The outer-membrane cytochrome OmcA is essential for infection of Shewanella oneidensis by a zebrafish-associated bacteriophage.</title>
        <authorList>
            <person name="Grenfell A.W."/>
            <person name="Intile P."/>
            <person name="Mcfarlane J."/>
            <person name="Leung D."/>
            <person name="Abdalla K."/>
            <person name="Wold M."/>
            <person name="Kees E."/>
            <person name="Gralnick J."/>
        </authorList>
    </citation>
    <scope>NUCLEOTIDE SEQUENCE [LARGE SCALE GENOMIC DNA]</scope>
    <source>
        <strain evidence="2 3">NF-5</strain>
    </source>
</reference>
<name>A0ABT6UG44_9GAMM</name>
<feature type="signal peptide" evidence="1">
    <location>
        <begin position="1"/>
        <end position="28"/>
    </location>
</feature>
<comment type="caution">
    <text evidence="2">The sequence shown here is derived from an EMBL/GenBank/DDBJ whole genome shotgun (WGS) entry which is preliminary data.</text>
</comment>
<evidence type="ECO:0000256" key="1">
    <source>
        <dbReference type="SAM" id="SignalP"/>
    </source>
</evidence>
<evidence type="ECO:0000313" key="3">
    <source>
        <dbReference type="Proteomes" id="UP001159075"/>
    </source>
</evidence>
<protein>
    <submittedName>
        <fullName evidence="2">Porin</fullName>
    </submittedName>
</protein>
<proteinExistence type="predicted"/>
<sequence length="397" mass="43693">MKKLNTRMTKIASICALTLLMTASGANAYDFEVNDTKVTVGGYVKLMMTYDTDGTVTAPFNGDLYNAYGTPIDGTKNAESTDLDFTARESRLFIKSSTETEYGTLSSHIEGDFFADIDADSPTWSNSHGFRIRHAYMKLQNGKNSLLAGQTWTNFMDFASSLPPMDFGADPGSSFVRQAQVKYQYDMRPGHNVSVSLENPTLGLCANWVNCGTATEDTLPDMVVKYFYANKHFTFAPRVLLRRLEIDGQSEFAYGLAVGGSVNIGNGHKAVLTAMLGDGIGRYAGLGFNAGAGISKIDGKMDTLKYSSINGGFSFAMTENIDWTIGAGYSVQDDEGFDNGILTEFANRNAFSWHTNLYWDITKELQYAIGVTFGEAEIMNHAEGDMARYQTYIRYSF</sequence>
<keyword evidence="1" id="KW-0732">Signal</keyword>
<organism evidence="2 3">
    <name type="scientific">Shewanella xiamenensis</name>
    <dbReference type="NCBI Taxonomy" id="332186"/>
    <lineage>
        <taxon>Bacteria</taxon>
        <taxon>Pseudomonadati</taxon>
        <taxon>Pseudomonadota</taxon>
        <taxon>Gammaproteobacteria</taxon>
        <taxon>Alteromonadales</taxon>
        <taxon>Shewanellaceae</taxon>
        <taxon>Shewanella</taxon>
    </lineage>
</organism>
<dbReference type="InterPro" id="IPR045748">
    <property type="entry name" value="DcaP"/>
</dbReference>
<accession>A0ABT6UG44</accession>
<keyword evidence="3" id="KW-1185">Reference proteome</keyword>
<gene>
    <name evidence="2" type="ORF">ODY93_17770</name>
</gene>
<dbReference type="EMBL" id="JAOTLW010000022">
    <property type="protein sequence ID" value="MDI5833435.1"/>
    <property type="molecule type" value="Genomic_DNA"/>
</dbReference>
<dbReference type="RefSeq" id="WP_282679909.1">
    <property type="nucleotide sequence ID" value="NZ_JAOTLW010000022.1"/>
</dbReference>
<dbReference type="SUPFAM" id="SSF56935">
    <property type="entry name" value="Porins"/>
    <property type="match status" value="1"/>
</dbReference>